<gene>
    <name evidence="1" type="ORF">QAD02_000260</name>
</gene>
<accession>A0ACC2NDM3</accession>
<dbReference type="Proteomes" id="UP001239111">
    <property type="component" value="Chromosome 3"/>
</dbReference>
<reference evidence="1" key="1">
    <citation type="submission" date="2023-04" db="EMBL/GenBank/DDBJ databases">
        <title>A chromosome-level genome assembly of the parasitoid wasp Eretmocerus hayati.</title>
        <authorList>
            <person name="Zhong Y."/>
            <person name="Liu S."/>
            <person name="Liu Y."/>
        </authorList>
    </citation>
    <scope>NUCLEOTIDE SEQUENCE</scope>
    <source>
        <strain evidence="1">ZJU_SS_LIU_2023</strain>
    </source>
</reference>
<keyword evidence="2" id="KW-1185">Reference proteome</keyword>
<name>A0ACC2NDM3_9HYME</name>
<evidence type="ECO:0000313" key="2">
    <source>
        <dbReference type="Proteomes" id="UP001239111"/>
    </source>
</evidence>
<comment type="caution">
    <text evidence="1">The sequence shown here is derived from an EMBL/GenBank/DDBJ whole genome shotgun (WGS) entry which is preliminary data.</text>
</comment>
<protein>
    <submittedName>
        <fullName evidence="1">Uncharacterized protein</fullName>
    </submittedName>
</protein>
<sequence length="238" mass="26614">MENEFDNGEDHDEMVVVMIHRIAAEPLPKIDVGESEKIDHDAFDDEEGGAVTAPVEQRWVPNEVSHIEPRWTAVRPFKQHQFAAPGDDDQEIYIIYEGPGAARIAENLPGDVQSRNNQPTAPPAPAARTIGDALERLRDLGLHQPVGEDEGYVSGKEEDLARVPSDERLRAGPFLQAAHLVNFDVRMMEMLNQQWADPRPREEPILIENNNSENQPPFHIQIYLGEFGNPLPPGLATL</sequence>
<proteinExistence type="predicted"/>
<evidence type="ECO:0000313" key="1">
    <source>
        <dbReference type="EMBL" id="KAJ8669001.1"/>
    </source>
</evidence>
<dbReference type="EMBL" id="CM056743">
    <property type="protein sequence ID" value="KAJ8669001.1"/>
    <property type="molecule type" value="Genomic_DNA"/>
</dbReference>
<organism evidence="1 2">
    <name type="scientific">Eretmocerus hayati</name>
    <dbReference type="NCBI Taxonomy" id="131215"/>
    <lineage>
        <taxon>Eukaryota</taxon>
        <taxon>Metazoa</taxon>
        <taxon>Ecdysozoa</taxon>
        <taxon>Arthropoda</taxon>
        <taxon>Hexapoda</taxon>
        <taxon>Insecta</taxon>
        <taxon>Pterygota</taxon>
        <taxon>Neoptera</taxon>
        <taxon>Endopterygota</taxon>
        <taxon>Hymenoptera</taxon>
        <taxon>Apocrita</taxon>
        <taxon>Proctotrupomorpha</taxon>
        <taxon>Chalcidoidea</taxon>
        <taxon>Aphelinidae</taxon>
        <taxon>Aphelininae</taxon>
        <taxon>Eretmocerus</taxon>
    </lineage>
</organism>